<feature type="non-terminal residue" evidence="11">
    <location>
        <position position="1"/>
    </location>
</feature>
<keyword evidence="6 9" id="KW-1015">Disulfide bond</keyword>
<accession>A0ABY7EKU4</accession>
<keyword evidence="12" id="KW-1185">Reference proteome</keyword>
<dbReference type="InterPro" id="IPR036055">
    <property type="entry name" value="LDL_receptor-like_sf"/>
</dbReference>
<dbReference type="EMBL" id="CP111017">
    <property type="protein sequence ID" value="WAR09019.1"/>
    <property type="molecule type" value="Genomic_DNA"/>
</dbReference>
<evidence type="ECO:0000256" key="8">
    <source>
        <dbReference type="ARBA" id="ARBA00023180"/>
    </source>
</evidence>
<dbReference type="PROSITE" id="PS01209">
    <property type="entry name" value="LDLRA_1"/>
    <property type="match status" value="1"/>
</dbReference>
<dbReference type="CDD" id="cd00112">
    <property type="entry name" value="LDLa"/>
    <property type="match status" value="1"/>
</dbReference>
<comment type="subcellular location">
    <subcellularLocation>
        <location evidence="1">Membrane</location>
        <topology evidence="1">Single-pass membrane protein</topology>
    </subcellularLocation>
</comment>
<dbReference type="PRINTS" id="PR00261">
    <property type="entry name" value="LDLRECEPTOR"/>
</dbReference>
<comment type="caution">
    <text evidence="9">Lacks conserved residue(s) required for the propagation of feature annotation.</text>
</comment>
<dbReference type="InterPro" id="IPR023415">
    <property type="entry name" value="LDLR_class-A_CS"/>
</dbReference>
<feature type="disulfide bond" evidence="9">
    <location>
        <begin position="96"/>
        <end position="111"/>
    </location>
</feature>
<dbReference type="InterPro" id="IPR051221">
    <property type="entry name" value="LDLR-related"/>
</dbReference>
<dbReference type="SUPFAM" id="SSF57424">
    <property type="entry name" value="LDL receptor-like module"/>
    <property type="match status" value="2"/>
</dbReference>
<evidence type="ECO:0000256" key="4">
    <source>
        <dbReference type="ARBA" id="ARBA00022989"/>
    </source>
</evidence>
<dbReference type="PROSITE" id="PS50068">
    <property type="entry name" value="LDLRA_2"/>
    <property type="match status" value="2"/>
</dbReference>
<evidence type="ECO:0000256" key="7">
    <source>
        <dbReference type="ARBA" id="ARBA00023170"/>
    </source>
</evidence>
<gene>
    <name evidence="11" type="ORF">MAR_018977</name>
</gene>
<keyword evidence="5" id="KW-0472">Membrane</keyword>
<dbReference type="PANTHER" id="PTHR22722:SF14">
    <property type="entry name" value="MEGALIN, ISOFORM A"/>
    <property type="match status" value="1"/>
</dbReference>
<keyword evidence="4" id="KW-1133">Transmembrane helix</keyword>
<dbReference type="PANTHER" id="PTHR22722">
    <property type="entry name" value="LOW-DENSITY LIPOPROTEIN RECEPTOR-RELATED PROTEIN 2-RELATED"/>
    <property type="match status" value="1"/>
</dbReference>
<evidence type="ECO:0000256" key="1">
    <source>
        <dbReference type="ARBA" id="ARBA00004167"/>
    </source>
</evidence>
<feature type="disulfide bond" evidence="9">
    <location>
        <begin position="56"/>
        <end position="71"/>
    </location>
</feature>
<proteinExistence type="predicted"/>
<evidence type="ECO:0000256" key="2">
    <source>
        <dbReference type="ARBA" id="ARBA00022692"/>
    </source>
</evidence>
<evidence type="ECO:0000313" key="11">
    <source>
        <dbReference type="EMBL" id="WAR09019.1"/>
    </source>
</evidence>
<evidence type="ECO:0000256" key="5">
    <source>
        <dbReference type="ARBA" id="ARBA00023136"/>
    </source>
</evidence>
<dbReference type="SMART" id="SM00192">
    <property type="entry name" value="LDLa"/>
    <property type="match status" value="2"/>
</dbReference>
<dbReference type="Proteomes" id="UP001164746">
    <property type="component" value="Chromosome 6"/>
</dbReference>
<keyword evidence="3" id="KW-0677">Repeat</keyword>
<dbReference type="Gene3D" id="4.10.400.10">
    <property type="entry name" value="Low-density Lipoprotein Receptor"/>
    <property type="match status" value="2"/>
</dbReference>
<dbReference type="Pfam" id="PF00057">
    <property type="entry name" value="Ldl_recept_a"/>
    <property type="match status" value="1"/>
</dbReference>
<organism evidence="11 12">
    <name type="scientific">Mya arenaria</name>
    <name type="common">Soft-shell clam</name>
    <dbReference type="NCBI Taxonomy" id="6604"/>
    <lineage>
        <taxon>Eukaryota</taxon>
        <taxon>Metazoa</taxon>
        <taxon>Spiralia</taxon>
        <taxon>Lophotrochozoa</taxon>
        <taxon>Mollusca</taxon>
        <taxon>Bivalvia</taxon>
        <taxon>Autobranchia</taxon>
        <taxon>Heteroconchia</taxon>
        <taxon>Euheterodonta</taxon>
        <taxon>Imparidentia</taxon>
        <taxon>Neoheterodontei</taxon>
        <taxon>Myida</taxon>
        <taxon>Myoidea</taxon>
        <taxon>Myidae</taxon>
        <taxon>Mya</taxon>
    </lineage>
</organism>
<keyword evidence="2" id="KW-0812">Transmembrane</keyword>
<keyword evidence="7" id="KW-0675">Receptor</keyword>
<evidence type="ECO:0000256" key="10">
    <source>
        <dbReference type="SAM" id="SignalP"/>
    </source>
</evidence>
<sequence length="111" mass="12206">MFVMENLAQIFLLFLSFVVNGYCGCPGNVNQTKALCGADEFQCEEDGSCISKGYRCDNSPDCSDESDERNCKKEMCSEGMVACTDGNGCFRESDRCDNVSTCADHTDEKDC</sequence>
<name>A0ABY7EKU4_MYAAR</name>
<keyword evidence="10" id="KW-0732">Signal</keyword>
<evidence type="ECO:0000256" key="6">
    <source>
        <dbReference type="ARBA" id="ARBA00023157"/>
    </source>
</evidence>
<keyword evidence="8" id="KW-0325">Glycoprotein</keyword>
<dbReference type="InterPro" id="IPR002172">
    <property type="entry name" value="LDrepeatLR_classA_rpt"/>
</dbReference>
<feature type="signal peptide" evidence="10">
    <location>
        <begin position="1"/>
        <end position="21"/>
    </location>
</feature>
<evidence type="ECO:0000256" key="9">
    <source>
        <dbReference type="PROSITE-ProRule" id="PRU00124"/>
    </source>
</evidence>
<feature type="chain" id="PRO_5046054827" evidence="10">
    <location>
        <begin position="22"/>
        <end position="111"/>
    </location>
</feature>
<evidence type="ECO:0000256" key="3">
    <source>
        <dbReference type="ARBA" id="ARBA00022737"/>
    </source>
</evidence>
<evidence type="ECO:0000313" key="12">
    <source>
        <dbReference type="Proteomes" id="UP001164746"/>
    </source>
</evidence>
<protein>
    <submittedName>
        <fullName evidence="11">LRP2-like protein</fullName>
    </submittedName>
</protein>
<reference evidence="11" key="1">
    <citation type="submission" date="2022-11" db="EMBL/GenBank/DDBJ databases">
        <title>Centuries of genome instability and evolution in soft-shell clam transmissible cancer (bioRxiv).</title>
        <authorList>
            <person name="Hart S.F.M."/>
            <person name="Yonemitsu M.A."/>
            <person name="Giersch R.M."/>
            <person name="Beal B.F."/>
            <person name="Arriagada G."/>
            <person name="Davis B.W."/>
            <person name="Ostrander E.A."/>
            <person name="Goff S.P."/>
            <person name="Metzger M.J."/>
        </authorList>
    </citation>
    <scope>NUCLEOTIDE SEQUENCE</scope>
    <source>
        <strain evidence="11">MELC-2E11</strain>
        <tissue evidence="11">Siphon/mantle</tissue>
    </source>
</reference>